<organism evidence="1">
    <name type="scientific">Oikopleura dioica</name>
    <name type="common">Tunicate</name>
    <dbReference type="NCBI Taxonomy" id="34765"/>
    <lineage>
        <taxon>Eukaryota</taxon>
        <taxon>Metazoa</taxon>
        <taxon>Chordata</taxon>
        <taxon>Tunicata</taxon>
        <taxon>Appendicularia</taxon>
        <taxon>Copelata</taxon>
        <taxon>Oikopleuridae</taxon>
        <taxon>Oikopleura</taxon>
    </lineage>
</organism>
<dbReference type="CDD" id="cd22966">
    <property type="entry name" value="DD_DYDC-like"/>
    <property type="match status" value="1"/>
</dbReference>
<dbReference type="EMBL" id="FN653073">
    <property type="protein sequence ID" value="CBY11000.1"/>
    <property type="molecule type" value="Genomic_DNA"/>
</dbReference>
<dbReference type="AlphaFoldDB" id="E4XLZ3"/>
<accession>E4XLZ3</accession>
<name>E4XLZ3_OIKDI</name>
<dbReference type="InterPro" id="IPR007858">
    <property type="entry name" value="Dpy-30_motif"/>
</dbReference>
<evidence type="ECO:0000313" key="2">
    <source>
        <dbReference type="Proteomes" id="UP000001307"/>
    </source>
</evidence>
<protein>
    <submittedName>
        <fullName evidence="1">Uncharacterized protein</fullName>
    </submittedName>
</protein>
<dbReference type="InParanoid" id="E4XLZ3"/>
<gene>
    <name evidence="1" type="ORF">GSOID_T00014740001</name>
</gene>
<keyword evidence="2" id="KW-1185">Reference proteome</keyword>
<sequence>MTETNTGLDSAYVKEQLGDVLTVLLSELVQVQPSDPIEWLANALRQHARGTSTPAVATA</sequence>
<dbReference type="OrthoDB" id="432281at2759"/>
<dbReference type="Proteomes" id="UP000001307">
    <property type="component" value="Unassembled WGS sequence"/>
</dbReference>
<dbReference type="InterPro" id="IPR049630">
    <property type="entry name" value="DYDC-like_DD"/>
</dbReference>
<dbReference type="Pfam" id="PF05186">
    <property type="entry name" value="Dpy-30"/>
    <property type="match status" value="1"/>
</dbReference>
<dbReference type="Gene3D" id="1.20.890.10">
    <property type="entry name" value="cAMP-dependent protein kinase regulatory subunit, dimerization-anchoring domain"/>
    <property type="match status" value="1"/>
</dbReference>
<proteinExistence type="predicted"/>
<evidence type="ECO:0000313" key="1">
    <source>
        <dbReference type="EMBL" id="CBY11000.1"/>
    </source>
</evidence>
<reference evidence="1" key="1">
    <citation type="journal article" date="2010" name="Science">
        <title>Plasticity of animal genome architecture unmasked by rapid evolution of a pelagic tunicate.</title>
        <authorList>
            <person name="Denoeud F."/>
            <person name="Henriet S."/>
            <person name="Mungpakdee S."/>
            <person name="Aury J.M."/>
            <person name="Da Silva C."/>
            <person name="Brinkmann H."/>
            <person name="Mikhaleva J."/>
            <person name="Olsen L.C."/>
            <person name="Jubin C."/>
            <person name="Canestro C."/>
            <person name="Bouquet J.M."/>
            <person name="Danks G."/>
            <person name="Poulain J."/>
            <person name="Campsteijn C."/>
            <person name="Adamski M."/>
            <person name="Cross I."/>
            <person name="Yadetie F."/>
            <person name="Muffato M."/>
            <person name="Louis A."/>
            <person name="Butcher S."/>
            <person name="Tsagkogeorga G."/>
            <person name="Konrad A."/>
            <person name="Singh S."/>
            <person name="Jensen M.F."/>
            <person name="Cong E.H."/>
            <person name="Eikeseth-Otteraa H."/>
            <person name="Noel B."/>
            <person name="Anthouard V."/>
            <person name="Porcel B.M."/>
            <person name="Kachouri-Lafond R."/>
            <person name="Nishino A."/>
            <person name="Ugolini M."/>
            <person name="Chourrout P."/>
            <person name="Nishida H."/>
            <person name="Aasland R."/>
            <person name="Huzurbazar S."/>
            <person name="Westhof E."/>
            <person name="Delsuc F."/>
            <person name="Lehrach H."/>
            <person name="Reinhardt R."/>
            <person name="Weissenbach J."/>
            <person name="Roy S.W."/>
            <person name="Artiguenave F."/>
            <person name="Postlethwait J.H."/>
            <person name="Manak J.R."/>
            <person name="Thompson E.M."/>
            <person name="Jaillon O."/>
            <person name="Du Pasquier L."/>
            <person name="Boudinot P."/>
            <person name="Liberles D.A."/>
            <person name="Volff J.N."/>
            <person name="Philippe H."/>
            <person name="Lenhard B."/>
            <person name="Roest Crollius H."/>
            <person name="Wincker P."/>
            <person name="Chourrout D."/>
        </authorList>
    </citation>
    <scope>NUCLEOTIDE SEQUENCE [LARGE SCALE GENOMIC DNA]</scope>
</reference>